<proteinExistence type="predicted"/>
<dbReference type="Gene3D" id="3.30.559.10">
    <property type="entry name" value="Chloramphenicol acetyltransferase-like domain"/>
    <property type="match status" value="1"/>
</dbReference>
<evidence type="ECO:0000313" key="1">
    <source>
        <dbReference type="EMBL" id="KAK4084797.1"/>
    </source>
</evidence>
<evidence type="ECO:0000313" key="4">
    <source>
        <dbReference type="Proteomes" id="UP001287286"/>
    </source>
</evidence>
<dbReference type="PANTHER" id="PTHR42034:SF1">
    <property type="entry name" value="CONDENSATION DOMAIN-CONTAINING PROTEIN"/>
    <property type="match status" value="1"/>
</dbReference>
<dbReference type="Proteomes" id="UP000078240">
    <property type="component" value="Unassembled WGS sequence"/>
</dbReference>
<dbReference type="AlphaFoldDB" id="A0A179G9H3"/>
<name>A0A179G9H3_PURLI</name>
<dbReference type="OrthoDB" id="2548233at2759"/>
<evidence type="ECO:0000313" key="2">
    <source>
        <dbReference type="EMBL" id="OAQ74462.1"/>
    </source>
</evidence>
<dbReference type="PANTHER" id="PTHR42034">
    <property type="entry name" value="CHROMOSOME 7, WHOLE GENOME SHOTGUN SEQUENCE-RELATED"/>
    <property type="match status" value="1"/>
</dbReference>
<dbReference type="EMBL" id="JAWRVI010000050">
    <property type="protein sequence ID" value="KAK4084797.1"/>
    <property type="molecule type" value="Genomic_DNA"/>
</dbReference>
<comment type="caution">
    <text evidence="2">The sequence shown here is derived from an EMBL/GenBank/DDBJ whole genome shotgun (WGS) entry which is preliminary data.</text>
</comment>
<dbReference type="InterPro" id="IPR023213">
    <property type="entry name" value="CAT-like_dom_sf"/>
</dbReference>
<evidence type="ECO:0000313" key="3">
    <source>
        <dbReference type="Proteomes" id="UP000078240"/>
    </source>
</evidence>
<reference evidence="1" key="2">
    <citation type="submission" date="2023-11" db="EMBL/GenBank/DDBJ databases">
        <authorList>
            <person name="Beijen E."/>
            <person name="Ohm R.A."/>
        </authorList>
    </citation>
    <scope>NUCLEOTIDE SEQUENCE</scope>
    <source>
        <strain evidence="1">CBS 150709</strain>
    </source>
</reference>
<organism evidence="2 3">
    <name type="scientific">Purpureocillium lilacinum</name>
    <name type="common">Paecilomyces lilacinus</name>
    <dbReference type="NCBI Taxonomy" id="33203"/>
    <lineage>
        <taxon>Eukaryota</taxon>
        <taxon>Fungi</taxon>
        <taxon>Dikarya</taxon>
        <taxon>Ascomycota</taxon>
        <taxon>Pezizomycotina</taxon>
        <taxon>Sordariomycetes</taxon>
        <taxon>Hypocreomycetidae</taxon>
        <taxon>Hypocreales</taxon>
        <taxon>Ophiocordycipitaceae</taxon>
        <taxon>Purpureocillium</taxon>
    </lineage>
</organism>
<gene>
    <name evidence="1" type="ORF">Purlil1_10203</name>
    <name evidence="2" type="ORF">VFPBJ_09757</name>
</gene>
<accession>A0A179G9H3</accession>
<dbReference type="Proteomes" id="UP001287286">
    <property type="component" value="Unassembled WGS sequence"/>
</dbReference>
<sequence length="457" mass="49885">MAATTKQSDLQWAKASPRTYERGLDDMEKFFALAGEGGVGATDGQHWHIAVMAKINTTGVDLKRDVPMAWKALRRINPCLSAVVHGDRLVYTVADEAELESWLKDTLHFHDTTGTSRDIFPIRNLTGRAALHVLLQTQELYLLAPHTHLDGIGAYTAMNNLVQALAVAASGTDSPKLGGDEVQYLVPPLNVLADIPVATDANKATFKTMLGSWMAGFAGIKLQLNDTKQPCRDPKVLYAPFDVSESKRIVARCKELGFTVTAAVQAAVSIALRKQVQSTATIQSAVTIHDVRKWVDKTKYPATSLVGPLAVPVPAVFTLDDDFLETARLAKQKYREPEQTDLLRTLPRFWGNDMVAIMTSPPPGAEAPSSLGVSSFGIMDAYLKPSYEGTAGSKVEVEDAWLGITLYSPDILLHLWTLQGTVRLQCVYNEAYHDKEAVAALLESTRDELLRGLSLVG</sequence>
<keyword evidence="4" id="KW-1185">Reference proteome</keyword>
<reference evidence="1 4" key="3">
    <citation type="journal article" date="2024" name="Microbiol. Resour. Announc.">
        <title>Genome annotations for the ascomycete fungi Trichoderma harzianum, Trichoderma aggressivum, and Purpureocillium lilacinum.</title>
        <authorList>
            <person name="Beijen E.P.W."/>
            <person name="Ohm R.A."/>
        </authorList>
    </citation>
    <scope>NUCLEOTIDE SEQUENCE [LARGE SCALE GENOMIC DNA]</scope>
    <source>
        <strain evidence="1 4">CBS 150709</strain>
    </source>
</reference>
<evidence type="ECO:0008006" key="5">
    <source>
        <dbReference type="Google" id="ProtNLM"/>
    </source>
</evidence>
<protein>
    <recommendedName>
        <fullName evidence="5">Condensation domain-containing protein</fullName>
    </recommendedName>
</protein>
<dbReference type="SUPFAM" id="SSF52777">
    <property type="entry name" value="CoA-dependent acyltransferases"/>
    <property type="match status" value="1"/>
</dbReference>
<reference evidence="2 3" key="1">
    <citation type="submission" date="2016-01" db="EMBL/GenBank/DDBJ databases">
        <title>Biosynthesis of antibiotic leucinostatins and their inhibition on Phytophthora in bio-control Purpureocillium lilacinum.</title>
        <authorList>
            <person name="Wang G."/>
            <person name="Liu Z."/>
            <person name="Lin R."/>
            <person name="Li E."/>
            <person name="Mao Z."/>
            <person name="Ling J."/>
            <person name="Yin W."/>
            <person name="Xie B."/>
        </authorList>
    </citation>
    <scope>NUCLEOTIDE SEQUENCE [LARGE SCALE GENOMIC DNA]</scope>
    <source>
        <strain evidence="2">PLBJ-1</strain>
    </source>
</reference>
<dbReference type="EMBL" id="LSBH01000009">
    <property type="protein sequence ID" value="OAQ74462.1"/>
    <property type="molecule type" value="Genomic_DNA"/>
</dbReference>
<dbReference type="Gene3D" id="3.30.559.30">
    <property type="entry name" value="Nonribosomal peptide synthetase, condensation domain"/>
    <property type="match status" value="1"/>
</dbReference>